<keyword evidence="2" id="KW-1185">Reference proteome</keyword>
<dbReference type="OrthoDB" id="980645at2"/>
<dbReference type="EMBL" id="FQUX01000002">
    <property type="protein sequence ID" value="SHE98948.1"/>
    <property type="molecule type" value="Genomic_DNA"/>
</dbReference>
<dbReference type="RefSeq" id="WP_072861108.1">
    <property type="nucleotide sequence ID" value="NZ_FQUX01000002.1"/>
</dbReference>
<dbReference type="AlphaFoldDB" id="A0A1M4XZT6"/>
<name>A0A1M4XZT6_9FLAO</name>
<dbReference type="Proteomes" id="UP000184406">
    <property type="component" value="Unassembled WGS sequence"/>
</dbReference>
<gene>
    <name evidence="1" type="ORF">SAMN03080594_102260</name>
</gene>
<sequence length="123" mass="14554">MRKHLALLQLLVLHVQPVANGFVLLEFLLNQDYIKEFLCVNKDDWKLACNGKCYLMQQLSATQNEKEEEFPILYQTKIEFILVHFQTKSSEIIYFVSKKEEPPACINDYVFLLEYEIFHPPII</sequence>
<organism evidence="1 2">
    <name type="scientific">Arenibacter palladensis</name>
    <dbReference type="NCBI Taxonomy" id="237373"/>
    <lineage>
        <taxon>Bacteria</taxon>
        <taxon>Pseudomonadati</taxon>
        <taxon>Bacteroidota</taxon>
        <taxon>Flavobacteriia</taxon>
        <taxon>Flavobacteriales</taxon>
        <taxon>Flavobacteriaceae</taxon>
        <taxon>Arenibacter</taxon>
    </lineage>
</organism>
<protein>
    <submittedName>
        <fullName evidence="1">Uncharacterized protein</fullName>
    </submittedName>
</protein>
<evidence type="ECO:0000313" key="2">
    <source>
        <dbReference type="Proteomes" id="UP000184406"/>
    </source>
</evidence>
<evidence type="ECO:0000313" key="1">
    <source>
        <dbReference type="EMBL" id="SHE98948.1"/>
    </source>
</evidence>
<reference evidence="2" key="1">
    <citation type="submission" date="2016-11" db="EMBL/GenBank/DDBJ databases">
        <authorList>
            <person name="Varghese N."/>
            <person name="Submissions S."/>
        </authorList>
    </citation>
    <scope>NUCLEOTIDE SEQUENCE [LARGE SCALE GENOMIC DNA]</scope>
    <source>
        <strain evidence="2">DSM 17539</strain>
    </source>
</reference>
<accession>A0A1M4XZT6</accession>
<proteinExistence type="predicted"/>